<proteinExistence type="predicted"/>
<sequence>MAQAMLAQATRHRCLRLALGDWRVGGPSAAAMSHGLHCINHTVVADGSGRDLNIFRDPMWRMGNLNGAATVPAYHPILRRGERPKAYMIEGEHPRKAAIKADPAAADHPTTYRLNGNASITFLPKKDVEAKYQAQTLKHMKRTGSLPDMTSRGTPAKRTWRTRELMTSYECWHRQHPPAVGTGRLPADVRMR</sequence>
<name>A0A7S4QC84_9DINO</name>
<dbReference type="EMBL" id="HBNR01026740">
    <property type="protein sequence ID" value="CAE4579141.1"/>
    <property type="molecule type" value="Transcribed_RNA"/>
</dbReference>
<evidence type="ECO:0000313" key="1">
    <source>
        <dbReference type="EMBL" id="CAE4579141.1"/>
    </source>
</evidence>
<reference evidence="1" key="1">
    <citation type="submission" date="2021-01" db="EMBL/GenBank/DDBJ databases">
        <authorList>
            <person name="Corre E."/>
            <person name="Pelletier E."/>
            <person name="Niang G."/>
            <person name="Scheremetjew M."/>
            <person name="Finn R."/>
            <person name="Kale V."/>
            <person name="Holt S."/>
            <person name="Cochrane G."/>
            <person name="Meng A."/>
            <person name="Brown T."/>
            <person name="Cohen L."/>
        </authorList>
    </citation>
    <scope>NUCLEOTIDE SEQUENCE</scope>
    <source>
        <strain evidence="1">CCMP3105</strain>
    </source>
</reference>
<organism evidence="1">
    <name type="scientific">Alexandrium monilatum</name>
    <dbReference type="NCBI Taxonomy" id="311494"/>
    <lineage>
        <taxon>Eukaryota</taxon>
        <taxon>Sar</taxon>
        <taxon>Alveolata</taxon>
        <taxon>Dinophyceae</taxon>
        <taxon>Gonyaulacales</taxon>
        <taxon>Pyrocystaceae</taxon>
        <taxon>Alexandrium</taxon>
    </lineage>
</organism>
<accession>A0A7S4QC84</accession>
<gene>
    <name evidence="1" type="ORF">AMON00008_LOCUS18088</name>
</gene>
<dbReference type="AlphaFoldDB" id="A0A7S4QC84"/>
<protein>
    <submittedName>
        <fullName evidence="1">Uncharacterized protein</fullName>
    </submittedName>
</protein>